<name>A0A1E4SQ90_9ASCO</name>
<dbReference type="STRING" id="984487.A0A1E4SQ90"/>
<dbReference type="GO" id="GO:0003729">
    <property type="term" value="F:mRNA binding"/>
    <property type="evidence" value="ECO:0007669"/>
    <property type="project" value="TreeGrafter"/>
</dbReference>
<dbReference type="PANTHER" id="PTHR12357">
    <property type="entry name" value="YTH YT521-B HOMOLOGY DOMAIN-CONTAINING"/>
    <property type="match status" value="1"/>
</dbReference>
<dbReference type="PANTHER" id="PTHR12357:SF89">
    <property type="entry name" value="YTH DOMAIN-CONTAINING FAMILY PROTEIN"/>
    <property type="match status" value="1"/>
</dbReference>
<gene>
    <name evidence="2" type="ORF">CANTADRAFT_28829</name>
</gene>
<dbReference type="EMBL" id="KV453909">
    <property type="protein sequence ID" value="ODV81669.1"/>
    <property type="molecule type" value="Genomic_DNA"/>
</dbReference>
<dbReference type="Pfam" id="PF04146">
    <property type="entry name" value="YTH"/>
    <property type="match status" value="1"/>
</dbReference>
<dbReference type="InterPro" id="IPR007275">
    <property type="entry name" value="YTH_domain"/>
</dbReference>
<dbReference type="Proteomes" id="UP000094285">
    <property type="component" value="Unassembled WGS sequence"/>
</dbReference>
<dbReference type="GO" id="GO:0061157">
    <property type="term" value="P:mRNA destabilization"/>
    <property type="evidence" value="ECO:0007669"/>
    <property type="project" value="TreeGrafter"/>
</dbReference>
<reference evidence="3" key="1">
    <citation type="submission" date="2016-05" db="EMBL/GenBank/DDBJ databases">
        <title>Comparative genomics of biotechnologically important yeasts.</title>
        <authorList>
            <consortium name="DOE Joint Genome Institute"/>
            <person name="Riley R."/>
            <person name="Haridas S."/>
            <person name="Wolfe K.H."/>
            <person name="Lopes M.R."/>
            <person name="Hittinger C.T."/>
            <person name="Goker M."/>
            <person name="Salamov A."/>
            <person name="Wisecaver J."/>
            <person name="Long T.M."/>
            <person name="Aerts A.L."/>
            <person name="Barry K."/>
            <person name="Choi C."/>
            <person name="Clum A."/>
            <person name="Coughlan A.Y."/>
            <person name="Deshpande S."/>
            <person name="Douglass A.P."/>
            <person name="Hanson S.J."/>
            <person name="Klenk H.-P."/>
            <person name="Labutti K."/>
            <person name="Lapidus A."/>
            <person name="Lindquist E."/>
            <person name="Lipzen A."/>
            <person name="Meier-Kolthoff J.P."/>
            <person name="Ohm R.A."/>
            <person name="Otillar R.P."/>
            <person name="Pangilinan J."/>
            <person name="Peng Y."/>
            <person name="Rokas A."/>
            <person name="Rosa C.A."/>
            <person name="Scheuner C."/>
            <person name="Sibirny A.A."/>
            <person name="Slot J.C."/>
            <person name="Stielow J.B."/>
            <person name="Sun H."/>
            <person name="Kurtzman C.P."/>
            <person name="Blackwell M."/>
            <person name="Grigoriev I.V."/>
            <person name="Jeffries T.W."/>
        </authorList>
    </citation>
    <scope>NUCLEOTIDE SEQUENCE [LARGE SCALE GENOMIC DNA]</scope>
    <source>
        <strain evidence="3">NRRL Y-17324</strain>
    </source>
</reference>
<keyword evidence="3" id="KW-1185">Reference proteome</keyword>
<dbReference type="OrthoDB" id="306690at2759"/>
<dbReference type="GeneID" id="30982399"/>
<dbReference type="Gene3D" id="3.10.590.10">
    <property type="entry name" value="ph1033 like domains"/>
    <property type="match status" value="1"/>
</dbReference>
<organism evidence="2 3">
    <name type="scientific">Suhomyces tanzawaensis NRRL Y-17324</name>
    <dbReference type="NCBI Taxonomy" id="984487"/>
    <lineage>
        <taxon>Eukaryota</taxon>
        <taxon>Fungi</taxon>
        <taxon>Dikarya</taxon>
        <taxon>Ascomycota</taxon>
        <taxon>Saccharomycotina</taxon>
        <taxon>Pichiomycetes</taxon>
        <taxon>Debaryomycetaceae</taxon>
        <taxon>Suhomyces</taxon>
    </lineage>
</organism>
<sequence length="157" mass="17944">ITFVDFRGNVFTIPHGSRFFVIKSYSILDVNSSFTHNIWTSTELGNKKLNRAFKETLALGGKIILLFLVNASGKFCGVAEMTNEIDYQSSSDIWVEQTRWKGIFPVEWRLIKDVPNKFFYHLKVPANENKPVTNSRDTQEIPSNIGTSMLKIMSSFK</sequence>
<feature type="non-terminal residue" evidence="2">
    <location>
        <position position="157"/>
    </location>
</feature>
<evidence type="ECO:0000259" key="1">
    <source>
        <dbReference type="PROSITE" id="PS50882"/>
    </source>
</evidence>
<dbReference type="GO" id="GO:1990247">
    <property type="term" value="F:N6-methyladenosine-containing RNA reader activity"/>
    <property type="evidence" value="ECO:0007669"/>
    <property type="project" value="TreeGrafter"/>
</dbReference>
<dbReference type="AlphaFoldDB" id="A0A1E4SQ90"/>
<feature type="non-terminal residue" evidence="2">
    <location>
        <position position="1"/>
    </location>
</feature>
<dbReference type="CDD" id="cd21134">
    <property type="entry name" value="YTH"/>
    <property type="match status" value="1"/>
</dbReference>
<dbReference type="RefSeq" id="XP_020066791.1">
    <property type="nucleotide sequence ID" value="XM_020208262.2"/>
</dbReference>
<evidence type="ECO:0000313" key="2">
    <source>
        <dbReference type="EMBL" id="ODV81669.1"/>
    </source>
</evidence>
<dbReference type="PROSITE" id="PS50882">
    <property type="entry name" value="YTH"/>
    <property type="match status" value="1"/>
</dbReference>
<dbReference type="GO" id="GO:0005737">
    <property type="term" value="C:cytoplasm"/>
    <property type="evidence" value="ECO:0007669"/>
    <property type="project" value="TreeGrafter"/>
</dbReference>
<accession>A0A1E4SQ90</accession>
<feature type="domain" description="YTH" evidence="1">
    <location>
        <begin position="17"/>
        <end position="153"/>
    </location>
</feature>
<proteinExistence type="predicted"/>
<dbReference type="InterPro" id="IPR045168">
    <property type="entry name" value="YTH_prot"/>
</dbReference>
<evidence type="ECO:0000313" key="3">
    <source>
        <dbReference type="Proteomes" id="UP000094285"/>
    </source>
</evidence>
<protein>
    <submittedName>
        <fullName evidence="2">YTH-domain-containing protein</fullName>
    </submittedName>
</protein>